<dbReference type="PANTHER" id="PTHR37069">
    <property type="entry name" value="DDE_TNP_1_7 DOMAIN-CONTAINING PROTEIN"/>
    <property type="match status" value="1"/>
</dbReference>
<dbReference type="RefSeq" id="XP_009520738.1">
    <property type="nucleotide sequence ID" value="XM_009522443.1"/>
</dbReference>
<accession>G4YTX9</accession>
<dbReference type="EMBL" id="JH159152">
    <property type="protein sequence ID" value="EGZ25450.1"/>
    <property type="molecule type" value="Genomic_DNA"/>
</dbReference>
<dbReference type="GeneID" id="20655318"/>
<proteinExistence type="predicted"/>
<name>G4YTX9_PHYSP</name>
<evidence type="ECO:0000313" key="2">
    <source>
        <dbReference type="Proteomes" id="UP000002640"/>
    </source>
</evidence>
<organism evidence="1 2">
    <name type="scientific">Phytophthora sojae (strain P6497)</name>
    <name type="common">Soybean stem and root rot agent</name>
    <name type="synonym">Phytophthora megasperma f. sp. glycines</name>
    <dbReference type="NCBI Taxonomy" id="1094619"/>
    <lineage>
        <taxon>Eukaryota</taxon>
        <taxon>Sar</taxon>
        <taxon>Stramenopiles</taxon>
        <taxon>Oomycota</taxon>
        <taxon>Peronosporomycetes</taxon>
        <taxon>Peronosporales</taxon>
        <taxon>Peronosporaceae</taxon>
        <taxon>Phytophthora</taxon>
    </lineage>
</organism>
<keyword evidence="2" id="KW-1185">Reference proteome</keyword>
<dbReference type="InParanoid" id="G4YTX9"/>
<gene>
    <name evidence="1" type="ORF">PHYSODRAFT_480984</name>
</gene>
<reference evidence="1 2" key="1">
    <citation type="journal article" date="2006" name="Science">
        <title>Phytophthora genome sequences uncover evolutionary origins and mechanisms of pathogenesis.</title>
        <authorList>
            <person name="Tyler B.M."/>
            <person name="Tripathy S."/>
            <person name="Zhang X."/>
            <person name="Dehal P."/>
            <person name="Jiang R.H."/>
            <person name="Aerts A."/>
            <person name="Arredondo F.D."/>
            <person name="Baxter L."/>
            <person name="Bensasson D."/>
            <person name="Beynon J.L."/>
            <person name="Chapman J."/>
            <person name="Damasceno C.M."/>
            <person name="Dorrance A.E."/>
            <person name="Dou D."/>
            <person name="Dickerman A.W."/>
            <person name="Dubchak I.L."/>
            <person name="Garbelotto M."/>
            <person name="Gijzen M."/>
            <person name="Gordon S.G."/>
            <person name="Govers F."/>
            <person name="Grunwald N.J."/>
            <person name="Huang W."/>
            <person name="Ivors K.L."/>
            <person name="Jones R.W."/>
            <person name="Kamoun S."/>
            <person name="Krampis K."/>
            <person name="Lamour K.H."/>
            <person name="Lee M.K."/>
            <person name="McDonald W.H."/>
            <person name="Medina M."/>
            <person name="Meijer H.J."/>
            <person name="Nordberg E.K."/>
            <person name="Maclean D.J."/>
            <person name="Ospina-Giraldo M.D."/>
            <person name="Morris P.F."/>
            <person name="Phuntumart V."/>
            <person name="Putnam N.H."/>
            <person name="Rash S."/>
            <person name="Rose J.K."/>
            <person name="Sakihama Y."/>
            <person name="Salamov A.A."/>
            <person name="Savidor A."/>
            <person name="Scheuring C.F."/>
            <person name="Smith B.M."/>
            <person name="Sobral B.W."/>
            <person name="Terry A."/>
            <person name="Torto-Alalibo T.A."/>
            <person name="Win J."/>
            <person name="Xu Z."/>
            <person name="Zhang H."/>
            <person name="Grigoriev I.V."/>
            <person name="Rokhsar D.S."/>
            <person name="Boore J.L."/>
        </authorList>
    </citation>
    <scope>NUCLEOTIDE SEQUENCE [LARGE SCALE GENOMIC DNA]</scope>
    <source>
        <strain evidence="1 2">P6497</strain>
    </source>
</reference>
<dbReference type="KEGG" id="psoj:PHYSODRAFT_480984"/>
<evidence type="ECO:0000313" key="1">
    <source>
        <dbReference type="EMBL" id="EGZ25450.1"/>
    </source>
</evidence>
<dbReference type="PANTHER" id="PTHR37069:SF2">
    <property type="entry name" value="PIGGYBAC TRANSPOSABLE ELEMENT-DERIVED PROTEIN DOMAIN-CONTAINING PROTEIN"/>
    <property type="match status" value="1"/>
</dbReference>
<protein>
    <submittedName>
        <fullName evidence="1">Uncharacterized protein</fullName>
    </submittedName>
</protein>
<dbReference type="AlphaFoldDB" id="G4YTX9"/>
<sequence>MAFQARWRELKKAGWHSRKPAALSVDFTYLKPGKTKKDTRGEDYFVAEEELMKYLDKLDIGMPFVAN</sequence>
<dbReference type="Proteomes" id="UP000002640">
    <property type="component" value="Unassembled WGS sequence"/>
</dbReference>